<dbReference type="Gene3D" id="1.20.1070.10">
    <property type="entry name" value="Rhodopsin 7-helix transmembrane proteins"/>
    <property type="match status" value="1"/>
</dbReference>
<dbReference type="InterPro" id="IPR017452">
    <property type="entry name" value="GPCR_Rhodpsn_7TM"/>
</dbReference>
<sequence>MNLKHPRIAIRVQPQSVIIILYFTYCVGMSSLNHSDKFNISRFHNTTSSTTTLLHTWRLMDIFIFITSCLFVIIAAVGLLGNLLVICVLTSTSNRLVYETFCIGLACTDFTYLVLTSPITVSQYYLTSWIFGLFWCKVFNFVVQVTVFSTAFMLLGLTTSRFLSVVLPWQNLKMTELQARLACLAAWCVGILFALPVTVVHVLVTNQLPTLTNSTSNPSENLTTSSFGGTGETTATPKQFCREQFPSQTSRMGYQLFVLLSTYVLPFVAIIIMNSMIVYKLQQKSIMERHQWAQRKEAGYPNTKSSSTSCSRGGDMIPLRSNRSSGEFSRRNNIACSGDFSQDEAPCVLNAKSPTGQDPQQSALSPIESVRMLKEEKQRRRRSKATKLVVLVTTLWCSCWLPTHIINSWFYFDEASFPFTPSMKVAKLVSQTLSFAASCVNPLVYGIMTGTFKNAISKRLIRKDREITTVGTNTQIHP</sequence>
<dbReference type="InterPro" id="IPR000276">
    <property type="entry name" value="GPCR_Rhodpsn"/>
</dbReference>
<dbReference type="PRINTS" id="PR00237">
    <property type="entry name" value="GPCRRHODOPSN"/>
</dbReference>
<feature type="domain" description="G-protein coupled receptors family 1 profile" evidence="13">
    <location>
        <begin position="81"/>
        <end position="445"/>
    </location>
</feature>
<evidence type="ECO:0000256" key="10">
    <source>
        <dbReference type="ARBA" id="ARBA00023224"/>
    </source>
</evidence>
<comment type="subcellular location">
    <subcellularLocation>
        <location evidence="1">Cell membrane</location>
        <topology evidence="1">Multi-pass membrane protein</topology>
    </subcellularLocation>
</comment>
<dbReference type="PROSITE" id="PS50262">
    <property type="entry name" value="G_PROTEIN_RECEP_F1_2"/>
    <property type="match status" value="1"/>
</dbReference>
<keyword evidence="10" id="KW-0807">Transducer</keyword>
<keyword evidence="5" id="KW-0297">G-protein coupled receptor</keyword>
<protein>
    <recommendedName>
        <fullName evidence="13">G-protein coupled receptors family 1 profile domain-containing protein</fullName>
    </recommendedName>
</protein>
<feature type="region of interest" description="Disordered" evidence="11">
    <location>
        <begin position="295"/>
        <end position="327"/>
    </location>
</feature>
<keyword evidence="3 12" id="KW-0812">Transmembrane</keyword>
<name>A0A4S2LXF9_OPIFE</name>
<keyword evidence="15" id="KW-1185">Reference proteome</keyword>
<dbReference type="SUPFAM" id="SSF81321">
    <property type="entry name" value="Family A G protein-coupled receptor-like"/>
    <property type="match status" value="1"/>
</dbReference>
<dbReference type="STRING" id="147828.A0A4S2LXF9"/>
<keyword evidence="6 12" id="KW-0472">Membrane</keyword>
<feature type="transmembrane region" description="Helical" evidence="12">
    <location>
        <begin position="388"/>
        <end position="412"/>
    </location>
</feature>
<dbReference type="Pfam" id="PF00001">
    <property type="entry name" value="7tm_1"/>
    <property type="match status" value="1"/>
</dbReference>
<dbReference type="AlphaFoldDB" id="A0A4S2LXF9"/>
<feature type="transmembrane region" description="Helical" evidence="12">
    <location>
        <begin position="141"/>
        <end position="169"/>
    </location>
</feature>
<evidence type="ECO:0000256" key="2">
    <source>
        <dbReference type="ARBA" id="ARBA00022475"/>
    </source>
</evidence>
<evidence type="ECO:0000313" key="14">
    <source>
        <dbReference type="EMBL" id="TGZ65877.1"/>
    </source>
</evidence>
<feature type="transmembrane region" description="Helical" evidence="12">
    <location>
        <begin position="181"/>
        <end position="204"/>
    </location>
</feature>
<evidence type="ECO:0000256" key="8">
    <source>
        <dbReference type="ARBA" id="ARBA00023170"/>
    </source>
</evidence>
<feature type="transmembrane region" description="Helical" evidence="12">
    <location>
        <begin position="62"/>
        <end position="89"/>
    </location>
</feature>
<feature type="transmembrane region" description="Helical" evidence="12">
    <location>
        <begin position="256"/>
        <end position="279"/>
    </location>
</feature>
<evidence type="ECO:0000256" key="9">
    <source>
        <dbReference type="ARBA" id="ARBA00023180"/>
    </source>
</evidence>
<organism evidence="14 15">
    <name type="scientific">Opisthorchis felineus</name>
    <dbReference type="NCBI Taxonomy" id="147828"/>
    <lineage>
        <taxon>Eukaryota</taxon>
        <taxon>Metazoa</taxon>
        <taxon>Spiralia</taxon>
        <taxon>Lophotrochozoa</taxon>
        <taxon>Platyhelminthes</taxon>
        <taxon>Trematoda</taxon>
        <taxon>Digenea</taxon>
        <taxon>Opisthorchiida</taxon>
        <taxon>Opisthorchiata</taxon>
        <taxon>Opisthorchiidae</taxon>
        <taxon>Opisthorchis</taxon>
    </lineage>
</organism>
<evidence type="ECO:0000256" key="1">
    <source>
        <dbReference type="ARBA" id="ARBA00004651"/>
    </source>
</evidence>
<evidence type="ECO:0000256" key="12">
    <source>
        <dbReference type="SAM" id="Phobius"/>
    </source>
</evidence>
<evidence type="ECO:0000256" key="11">
    <source>
        <dbReference type="SAM" id="MobiDB-lite"/>
    </source>
</evidence>
<feature type="transmembrane region" description="Helical" evidence="12">
    <location>
        <begin position="12"/>
        <end position="32"/>
    </location>
</feature>
<evidence type="ECO:0000256" key="5">
    <source>
        <dbReference type="ARBA" id="ARBA00023040"/>
    </source>
</evidence>
<feature type="transmembrane region" description="Helical" evidence="12">
    <location>
        <begin position="432"/>
        <end position="452"/>
    </location>
</feature>
<feature type="transmembrane region" description="Helical" evidence="12">
    <location>
        <begin position="101"/>
        <end position="121"/>
    </location>
</feature>
<proteinExistence type="predicted"/>
<evidence type="ECO:0000256" key="6">
    <source>
        <dbReference type="ARBA" id="ARBA00023136"/>
    </source>
</evidence>
<evidence type="ECO:0000256" key="3">
    <source>
        <dbReference type="ARBA" id="ARBA00022692"/>
    </source>
</evidence>
<accession>A0A4S2LXF9</accession>
<keyword evidence="8" id="KW-0675">Receptor</keyword>
<comment type="caution">
    <text evidence="14">The sequence shown here is derived from an EMBL/GenBank/DDBJ whole genome shotgun (WGS) entry which is preliminary data.</text>
</comment>
<dbReference type="PANTHER" id="PTHR45695:SF23">
    <property type="entry name" value="GALANIN-LIKE G-PROTEIN COUPLED RECEPTOR NPR-9"/>
    <property type="match status" value="1"/>
</dbReference>
<evidence type="ECO:0000256" key="7">
    <source>
        <dbReference type="ARBA" id="ARBA00023157"/>
    </source>
</evidence>
<keyword evidence="4 12" id="KW-1133">Transmembrane helix</keyword>
<evidence type="ECO:0000256" key="4">
    <source>
        <dbReference type="ARBA" id="ARBA00022989"/>
    </source>
</evidence>
<feature type="compositionally biased region" description="Polar residues" evidence="11">
    <location>
        <begin position="302"/>
        <end position="311"/>
    </location>
</feature>
<dbReference type="PANTHER" id="PTHR45695">
    <property type="entry name" value="LEUCOKININ RECEPTOR-RELATED"/>
    <property type="match status" value="1"/>
</dbReference>
<evidence type="ECO:0000259" key="13">
    <source>
        <dbReference type="PROSITE" id="PS50262"/>
    </source>
</evidence>
<keyword evidence="9" id="KW-0325">Glycoprotein</keyword>
<keyword evidence="2" id="KW-1003">Cell membrane</keyword>
<evidence type="ECO:0000313" key="15">
    <source>
        <dbReference type="Proteomes" id="UP000308267"/>
    </source>
</evidence>
<dbReference type="GO" id="GO:0005886">
    <property type="term" value="C:plasma membrane"/>
    <property type="evidence" value="ECO:0007669"/>
    <property type="project" value="UniProtKB-SubCell"/>
</dbReference>
<dbReference type="Proteomes" id="UP000308267">
    <property type="component" value="Unassembled WGS sequence"/>
</dbReference>
<reference evidence="14 15" key="1">
    <citation type="journal article" date="2019" name="BMC Genomics">
        <title>New insights from Opisthorchis felineus genome: update on genomics of the epidemiologically important liver flukes.</title>
        <authorList>
            <person name="Ershov N.I."/>
            <person name="Mordvinov V.A."/>
            <person name="Prokhortchouk E.B."/>
            <person name="Pakharukova M.Y."/>
            <person name="Gunbin K.V."/>
            <person name="Ustyantsev K."/>
            <person name="Genaev M.A."/>
            <person name="Blinov A.G."/>
            <person name="Mazur A."/>
            <person name="Boulygina E."/>
            <person name="Tsygankova S."/>
            <person name="Khrameeva E."/>
            <person name="Chekanov N."/>
            <person name="Fan G."/>
            <person name="Xiao A."/>
            <person name="Zhang H."/>
            <person name="Xu X."/>
            <person name="Yang H."/>
            <person name="Solovyev V."/>
            <person name="Lee S.M."/>
            <person name="Liu X."/>
            <person name="Afonnikov D.A."/>
            <person name="Skryabin K.G."/>
        </authorList>
    </citation>
    <scope>NUCLEOTIDE SEQUENCE [LARGE SCALE GENOMIC DNA]</scope>
    <source>
        <strain evidence="14">AK-0245</strain>
        <tissue evidence="14">Whole organism</tissue>
    </source>
</reference>
<gene>
    <name evidence="14" type="ORF">CRM22_005653</name>
</gene>
<dbReference type="OrthoDB" id="2132067at2759"/>
<dbReference type="GO" id="GO:0004930">
    <property type="term" value="F:G protein-coupled receptor activity"/>
    <property type="evidence" value="ECO:0007669"/>
    <property type="project" value="UniProtKB-KW"/>
</dbReference>
<keyword evidence="7" id="KW-1015">Disulfide bond</keyword>
<dbReference type="EMBL" id="SJOL01006475">
    <property type="protein sequence ID" value="TGZ65877.1"/>
    <property type="molecule type" value="Genomic_DNA"/>
</dbReference>